<evidence type="ECO:0000313" key="1">
    <source>
        <dbReference type="EMBL" id="CAB5318061.1"/>
    </source>
</evidence>
<dbReference type="AlphaFoldDB" id="A0A916DZA9"/>
<gene>
    <name evidence="1" type="ORF">CHRIB12_LOCUS2052</name>
</gene>
<dbReference type="Proteomes" id="UP000684084">
    <property type="component" value="Unassembled WGS sequence"/>
</dbReference>
<reference evidence="1" key="1">
    <citation type="submission" date="2020-05" db="EMBL/GenBank/DDBJ databases">
        <authorList>
            <person name="Rincon C."/>
            <person name="Sanders R I."/>
            <person name="Robbins C."/>
            <person name="Chaturvedi A."/>
        </authorList>
    </citation>
    <scope>NUCLEOTIDE SEQUENCE</scope>
    <source>
        <strain evidence="1">CHB12</strain>
    </source>
</reference>
<proteinExistence type="predicted"/>
<evidence type="ECO:0000313" key="2">
    <source>
        <dbReference type="Proteomes" id="UP000684084"/>
    </source>
</evidence>
<dbReference type="EMBL" id="CAGKOT010000002">
    <property type="protein sequence ID" value="CAB5318061.1"/>
    <property type="molecule type" value="Genomic_DNA"/>
</dbReference>
<organism evidence="1 2">
    <name type="scientific">Rhizophagus irregularis</name>
    <dbReference type="NCBI Taxonomy" id="588596"/>
    <lineage>
        <taxon>Eukaryota</taxon>
        <taxon>Fungi</taxon>
        <taxon>Fungi incertae sedis</taxon>
        <taxon>Mucoromycota</taxon>
        <taxon>Glomeromycotina</taxon>
        <taxon>Glomeromycetes</taxon>
        <taxon>Glomerales</taxon>
        <taxon>Glomeraceae</taxon>
        <taxon>Rhizophagus</taxon>
    </lineage>
</organism>
<protein>
    <submittedName>
        <fullName evidence="1">Uncharacterized protein</fullName>
    </submittedName>
</protein>
<comment type="caution">
    <text evidence="1">The sequence shown here is derived from an EMBL/GenBank/DDBJ whole genome shotgun (WGS) entry which is preliminary data.</text>
</comment>
<accession>A0A916DZA9</accession>
<name>A0A916DZA9_9GLOM</name>
<sequence length="170" mass="20478">MPHFFVNINEDQKNIIEQKIVKVDSDTTTFNEIYEAIAKDMFYRRNIQVYIGKIDNKWVFVEEGLRDELSLMLELELKHIKFIVQPKEHIGETGFTDQSIQWNELNIFNRMMERVHQPYFPMLKRVDTRYDFLYNDVIALLKKEQRNGWRGTESESFAKKFVERLVALFC</sequence>
<dbReference type="OrthoDB" id="2382784at2759"/>